<comment type="caution">
    <text evidence="2">The sequence shown here is derived from an EMBL/GenBank/DDBJ whole genome shotgun (WGS) entry which is preliminary data.</text>
</comment>
<evidence type="ECO:0000313" key="2">
    <source>
        <dbReference type="EMBL" id="KAK9827017.1"/>
    </source>
</evidence>
<evidence type="ECO:0000313" key="3">
    <source>
        <dbReference type="Proteomes" id="UP001438707"/>
    </source>
</evidence>
<evidence type="ECO:0000256" key="1">
    <source>
        <dbReference type="SAM" id="MobiDB-lite"/>
    </source>
</evidence>
<proteinExistence type="predicted"/>
<protein>
    <submittedName>
        <fullName evidence="2">Uncharacterized protein</fullName>
    </submittedName>
</protein>
<feature type="region of interest" description="Disordered" evidence="1">
    <location>
        <begin position="100"/>
        <end position="176"/>
    </location>
</feature>
<accession>A0AAW1QZW6</accession>
<dbReference type="AlphaFoldDB" id="A0AAW1QZW6"/>
<name>A0AAW1QZW6_9CHLO</name>
<reference evidence="2 3" key="1">
    <citation type="journal article" date="2024" name="Nat. Commun.">
        <title>Phylogenomics reveals the evolutionary origins of lichenization in chlorophyte algae.</title>
        <authorList>
            <person name="Puginier C."/>
            <person name="Libourel C."/>
            <person name="Otte J."/>
            <person name="Skaloud P."/>
            <person name="Haon M."/>
            <person name="Grisel S."/>
            <person name="Petersen M."/>
            <person name="Berrin J.G."/>
            <person name="Delaux P.M."/>
            <person name="Dal Grande F."/>
            <person name="Keller J."/>
        </authorList>
    </citation>
    <scope>NUCLEOTIDE SEQUENCE [LARGE SCALE GENOMIC DNA]</scope>
    <source>
        <strain evidence="2 3">SAG 2145</strain>
    </source>
</reference>
<sequence>MDHESRSVANSQRDRCFRKHHGWVRAKRCGFCERLSHVDEVGVMAPPWRVRLRRGDTGGGHSCLTWYCCTQCAQHLDTSQTGWRHRAPYIAPPSAVVPDLDPAWMHPQRQPPRTGPAKARRQHQPEVEDRRRSAQTREPAGGQPDPDVRAFTEGMKPGQSWADDEPGEAEIKFGSF</sequence>
<organism evidence="2 3">
    <name type="scientific">Apatococcus lobatus</name>
    <dbReference type="NCBI Taxonomy" id="904363"/>
    <lineage>
        <taxon>Eukaryota</taxon>
        <taxon>Viridiplantae</taxon>
        <taxon>Chlorophyta</taxon>
        <taxon>core chlorophytes</taxon>
        <taxon>Trebouxiophyceae</taxon>
        <taxon>Chlorellales</taxon>
        <taxon>Chlorellaceae</taxon>
        <taxon>Apatococcus</taxon>
    </lineage>
</organism>
<dbReference type="Proteomes" id="UP001438707">
    <property type="component" value="Unassembled WGS sequence"/>
</dbReference>
<gene>
    <name evidence="2" type="ORF">WJX74_003679</name>
</gene>
<feature type="compositionally biased region" description="Basic and acidic residues" evidence="1">
    <location>
        <begin position="123"/>
        <end position="132"/>
    </location>
</feature>
<keyword evidence="3" id="KW-1185">Reference proteome</keyword>
<dbReference type="EMBL" id="JALJOS010000019">
    <property type="protein sequence ID" value="KAK9827017.1"/>
    <property type="molecule type" value="Genomic_DNA"/>
</dbReference>